<dbReference type="eggNOG" id="COG0284">
    <property type="taxonomic scope" value="Bacteria"/>
</dbReference>
<sequence>MSFAETLNRAIARNNSLLAIGLDPNPELLPPGTDWLAHLQAIVEQTYDRACAYKLSLGLYLAQGAAGMDLLTQVLAAIPDDMPTILDAKHGDLNASSYVAETAFATWGIDAITVTPYAGQDAIAPFLLYSNHAVFVLCHTSNPTAAEIQDYPATRSPDIEPLYLEVVRAARGWGTHEQVALEVGTTDPAVLAAVRSLAPERWILVRSLWSLADVSPLLKAGLDRYGSGLLVPAPVDVLAGPDVGREVAALNETIAQSRAEATRAELRCELWQPDVCLLVSRPHQQLILQLFDLDCFLFGNFVQASGERFAYYIDLRKAISNPEVFQLMLHAYAELLRPLEFDRIAGIPYGALPTATGLSLYLQQPMIYPRKEVKAHGTRRAIEGHFLPGETAVVVDDILISGKSAIEGAQKLEAAGLKVRDIVVFVDHGRGVGARLENCGYKAHAVLTLEAIAETLLAAGRINADQHCALTSEIA</sequence>
<dbReference type="AlphaFoldDB" id="U5DKF0"/>
<dbReference type="InterPro" id="IPR013785">
    <property type="entry name" value="Aldolase_TIM"/>
</dbReference>
<dbReference type="HAMAP" id="MF_01208">
    <property type="entry name" value="PyrE"/>
    <property type="match status" value="1"/>
</dbReference>
<evidence type="ECO:0000313" key="12">
    <source>
        <dbReference type="Proteomes" id="UP000016960"/>
    </source>
</evidence>
<dbReference type="InterPro" id="IPR000836">
    <property type="entry name" value="PRTase_dom"/>
</dbReference>
<comment type="similarity">
    <text evidence="9">Belongs to the purine/pyrimidine phosphoribosyltransferase family. PyrE subfamily.</text>
</comment>
<dbReference type="PATRIC" id="fig|582515.4.peg.2591"/>
<dbReference type="NCBIfam" id="TIGR00336">
    <property type="entry name" value="pyrE"/>
    <property type="match status" value="1"/>
</dbReference>
<dbReference type="SUPFAM" id="SSF51366">
    <property type="entry name" value="Ribulose-phoshate binding barrel"/>
    <property type="match status" value="1"/>
</dbReference>
<dbReference type="GO" id="GO:0004588">
    <property type="term" value="F:orotate phosphoribosyltransferase activity"/>
    <property type="evidence" value="ECO:0007669"/>
    <property type="project" value="UniProtKB-UniRule"/>
</dbReference>
<dbReference type="InterPro" id="IPR023031">
    <property type="entry name" value="OPRT"/>
</dbReference>
<dbReference type="PANTHER" id="PTHR19278:SF9">
    <property type="entry name" value="URIDINE 5'-MONOPHOSPHATE SYNTHASE"/>
    <property type="match status" value="1"/>
</dbReference>
<dbReference type="NCBIfam" id="NF004034">
    <property type="entry name" value="PRK05500.1"/>
    <property type="match status" value="1"/>
</dbReference>
<keyword evidence="4 9" id="KW-0808">Transferase</keyword>
<comment type="catalytic activity">
    <reaction evidence="9">
        <text>orotidine 5'-phosphate + diphosphate = orotate + 5-phospho-alpha-D-ribose 1-diphosphate</text>
        <dbReference type="Rhea" id="RHEA:10380"/>
        <dbReference type="ChEBI" id="CHEBI:30839"/>
        <dbReference type="ChEBI" id="CHEBI:33019"/>
        <dbReference type="ChEBI" id="CHEBI:57538"/>
        <dbReference type="ChEBI" id="CHEBI:58017"/>
        <dbReference type="EC" id="2.4.2.10"/>
    </reaction>
</comment>
<name>U5DKF0_9CHRO</name>
<dbReference type="InterPro" id="IPR001754">
    <property type="entry name" value="OMPdeCOase_dom"/>
</dbReference>
<evidence type="ECO:0000256" key="8">
    <source>
        <dbReference type="ARBA" id="ARBA00049157"/>
    </source>
</evidence>
<comment type="pathway">
    <text evidence="1">Pyrimidine metabolism; UMP biosynthesis via de novo pathway; UMP from orotate: step 2/2.</text>
</comment>
<comment type="subunit">
    <text evidence="9">Homodimer.</text>
</comment>
<evidence type="ECO:0000256" key="1">
    <source>
        <dbReference type="ARBA" id="ARBA00004861"/>
    </source>
</evidence>
<dbReference type="SMART" id="SM00934">
    <property type="entry name" value="OMPdecase"/>
    <property type="match status" value="1"/>
</dbReference>
<dbReference type="RefSeq" id="WP_022607480.1">
    <property type="nucleotide sequence ID" value="NZ_ASSJ01000055.1"/>
</dbReference>
<dbReference type="InterPro" id="IPR011060">
    <property type="entry name" value="RibuloseP-bd_barrel"/>
</dbReference>
<keyword evidence="3 9" id="KW-0328">Glycosyltransferase</keyword>
<dbReference type="PANTHER" id="PTHR19278">
    <property type="entry name" value="OROTATE PHOSPHORIBOSYLTRANSFERASE"/>
    <property type="match status" value="1"/>
</dbReference>
<dbReference type="NCBIfam" id="TIGR02127">
    <property type="entry name" value="pyrF_sub2"/>
    <property type="match status" value="1"/>
</dbReference>
<dbReference type="STRING" id="582515.KR51_00023060"/>
<feature type="binding site" description="in other chain" evidence="9">
    <location>
        <begin position="396"/>
        <end position="404"/>
    </location>
    <ligand>
        <name>5-phospho-alpha-D-ribose 1-diphosphate</name>
        <dbReference type="ChEBI" id="CHEBI:58017"/>
        <note>ligand shared between dimeric partners</note>
    </ligand>
</feature>
<dbReference type="eggNOG" id="COG0461">
    <property type="taxonomic scope" value="Bacteria"/>
</dbReference>
<accession>U5DKF0</accession>
<dbReference type="OrthoDB" id="9802134at2"/>
<keyword evidence="5" id="KW-0210">Decarboxylase</keyword>
<evidence type="ECO:0000259" key="10">
    <source>
        <dbReference type="SMART" id="SM00934"/>
    </source>
</evidence>
<feature type="binding site" evidence="9">
    <location>
        <position position="370"/>
    </location>
    <ligand>
        <name>5-phospho-alpha-D-ribose 1-diphosphate</name>
        <dbReference type="ChEBI" id="CHEBI:58017"/>
        <note>ligand shared between dimeric partners</note>
    </ligand>
</feature>
<dbReference type="Pfam" id="PF00156">
    <property type="entry name" value="Pribosyltran"/>
    <property type="match status" value="1"/>
</dbReference>
<dbReference type="GO" id="GO:0000287">
    <property type="term" value="F:magnesium ion binding"/>
    <property type="evidence" value="ECO:0007669"/>
    <property type="project" value="UniProtKB-UniRule"/>
</dbReference>
<gene>
    <name evidence="9" type="primary">pyrE</name>
    <name evidence="11" type="ORF">KR51_00023060</name>
</gene>
<proteinExistence type="inferred from homology"/>
<dbReference type="GO" id="GO:0044205">
    <property type="term" value="P:'de novo' UMP biosynthetic process"/>
    <property type="evidence" value="ECO:0007669"/>
    <property type="project" value="UniProtKB-UniRule"/>
</dbReference>
<dbReference type="GO" id="GO:0006207">
    <property type="term" value="P:'de novo' pyrimidine nucleobase biosynthetic process"/>
    <property type="evidence" value="ECO:0007669"/>
    <property type="project" value="InterPro"/>
</dbReference>
<dbReference type="Proteomes" id="UP000016960">
    <property type="component" value="Unassembled WGS sequence"/>
</dbReference>
<dbReference type="Gene3D" id="3.40.50.2020">
    <property type="match status" value="1"/>
</dbReference>
<dbReference type="SUPFAM" id="SSF53271">
    <property type="entry name" value="PRTase-like"/>
    <property type="match status" value="1"/>
</dbReference>
<dbReference type="InParanoid" id="U5DKF0"/>
<comment type="catalytic activity">
    <reaction evidence="8">
        <text>orotidine 5'-phosphate + H(+) = UMP + CO2</text>
        <dbReference type="Rhea" id="RHEA:11596"/>
        <dbReference type="ChEBI" id="CHEBI:15378"/>
        <dbReference type="ChEBI" id="CHEBI:16526"/>
        <dbReference type="ChEBI" id="CHEBI:57538"/>
        <dbReference type="ChEBI" id="CHEBI:57865"/>
        <dbReference type="EC" id="4.1.1.23"/>
    </reaction>
</comment>
<evidence type="ECO:0000256" key="4">
    <source>
        <dbReference type="ARBA" id="ARBA00022679"/>
    </source>
</evidence>
<evidence type="ECO:0000256" key="2">
    <source>
        <dbReference type="ARBA" id="ARBA00004889"/>
    </source>
</evidence>
<comment type="caution">
    <text evidence="9">Lacks conserved residue(s) required for the propagation of feature annotation.</text>
</comment>
<feature type="binding site" evidence="9">
    <location>
        <position position="376"/>
    </location>
    <ligand>
        <name>5-phospho-alpha-D-ribose 1-diphosphate</name>
        <dbReference type="ChEBI" id="CHEBI:58017"/>
        <note>ligand shared between dimeric partners</note>
    </ligand>
</feature>
<dbReference type="UniPathway" id="UPA00070">
    <property type="reaction ID" value="UER00119"/>
</dbReference>
<feature type="binding site" evidence="9">
    <location>
        <position position="374"/>
    </location>
    <ligand>
        <name>5-phospho-alpha-D-ribose 1-diphosphate</name>
        <dbReference type="ChEBI" id="CHEBI:58017"/>
        <note>ligand shared between dimeric partners</note>
    </ligand>
</feature>
<reference evidence="11 12" key="1">
    <citation type="submission" date="2013-05" db="EMBL/GenBank/DDBJ databases">
        <title>Draft genome sequence of Rubidibacter lacunae KORDI 51-2.</title>
        <authorList>
            <person name="Choi D.H."/>
            <person name="Noh J.H."/>
            <person name="Kwon K.-K."/>
            <person name="Lee J.-H."/>
            <person name="Ryu J.-Y."/>
        </authorList>
    </citation>
    <scope>NUCLEOTIDE SEQUENCE [LARGE SCALE GENOMIC DNA]</scope>
    <source>
        <strain evidence="11 12">KORDI 51-2</strain>
    </source>
</reference>
<keyword evidence="9" id="KW-0460">Magnesium</keyword>
<dbReference type="InterPro" id="IPR029057">
    <property type="entry name" value="PRTase-like"/>
</dbReference>
<dbReference type="Gene3D" id="3.20.20.70">
    <property type="entry name" value="Aldolase class I"/>
    <property type="match status" value="1"/>
</dbReference>
<dbReference type="GO" id="GO:0004590">
    <property type="term" value="F:orotidine-5'-phosphate decarboxylase activity"/>
    <property type="evidence" value="ECO:0007669"/>
    <property type="project" value="UniProtKB-UniRule"/>
</dbReference>
<protein>
    <recommendedName>
        <fullName evidence="9">Orotate phosphoribosyltransferase</fullName>
        <shortName evidence="9">OPRT</shortName>
        <shortName evidence="9">OPRTase</shortName>
        <ecNumber evidence="9">2.4.2.10</ecNumber>
    </recommendedName>
</protein>
<dbReference type="EC" id="2.4.2.10" evidence="9"/>
<evidence type="ECO:0000256" key="3">
    <source>
        <dbReference type="ARBA" id="ARBA00022676"/>
    </source>
</evidence>
<dbReference type="EMBL" id="ASSJ01000055">
    <property type="protein sequence ID" value="ERN41049.1"/>
    <property type="molecule type" value="Genomic_DNA"/>
</dbReference>
<comment type="pathway">
    <text evidence="2 9">Pyrimidine metabolism; UMP biosynthesis via de novo pathway; UMP from orotate: step 1/2.</text>
</comment>
<evidence type="ECO:0000256" key="6">
    <source>
        <dbReference type="ARBA" id="ARBA00022975"/>
    </source>
</evidence>
<feature type="binding site" description="in other chain" evidence="9">
    <location>
        <position position="371"/>
    </location>
    <ligand>
        <name>5-phospho-alpha-D-ribose 1-diphosphate</name>
        <dbReference type="ChEBI" id="CHEBI:58017"/>
        <note>ligand shared between dimeric partners</note>
    </ligand>
</feature>
<comment type="cofactor">
    <cofactor evidence="9">
        <name>Mg(2+)</name>
        <dbReference type="ChEBI" id="CHEBI:18420"/>
    </cofactor>
</comment>
<dbReference type="Pfam" id="PF00215">
    <property type="entry name" value="OMPdecase"/>
    <property type="match status" value="1"/>
</dbReference>
<keyword evidence="12" id="KW-1185">Reference proteome</keyword>
<keyword evidence="7 11" id="KW-0456">Lyase</keyword>
<evidence type="ECO:0000256" key="7">
    <source>
        <dbReference type="ARBA" id="ARBA00023239"/>
    </source>
</evidence>
<dbReference type="CDD" id="cd06223">
    <property type="entry name" value="PRTases_typeI"/>
    <property type="match status" value="1"/>
</dbReference>
<feature type="domain" description="Orotidine 5'-phosphate decarboxylase" evidence="10">
    <location>
        <begin position="17"/>
        <end position="265"/>
    </location>
</feature>
<comment type="function">
    <text evidence="9">Catalyzes the transfer of a ribosyl phosphate group from 5-phosphoribose 1-diphosphate to orotate, leading to the formation of orotidine monophosphate (OMP).</text>
</comment>
<evidence type="ECO:0000256" key="9">
    <source>
        <dbReference type="HAMAP-Rule" id="MF_01208"/>
    </source>
</evidence>
<dbReference type="InterPro" id="IPR011995">
    <property type="entry name" value="OMPdecase_type-2"/>
</dbReference>
<evidence type="ECO:0000256" key="5">
    <source>
        <dbReference type="ARBA" id="ARBA00022793"/>
    </source>
</evidence>
<organism evidence="11 12">
    <name type="scientific">Rubidibacter lacunae KORDI 51-2</name>
    <dbReference type="NCBI Taxonomy" id="582515"/>
    <lineage>
        <taxon>Bacteria</taxon>
        <taxon>Bacillati</taxon>
        <taxon>Cyanobacteriota</taxon>
        <taxon>Cyanophyceae</taxon>
        <taxon>Oscillatoriophycideae</taxon>
        <taxon>Chroococcales</taxon>
        <taxon>Aphanothecaceae</taxon>
        <taxon>Rubidibacter</taxon>
    </lineage>
</organism>
<comment type="caution">
    <text evidence="11">The sequence shown here is derived from an EMBL/GenBank/DDBJ whole genome shotgun (WGS) entry which is preliminary data.</text>
</comment>
<dbReference type="InterPro" id="IPR004467">
    <property type="entry name" value="Or_phspho_trans_dom"/>
</dbReference>
<evidence type="ECO:0000313" key="11">
    <source>
        <dbReference type="EMBL" id="ERN41049.1"/>
    </source>
</evidence>
<keyword evidence="6 9" id="KW-0665">Pyrimidine biosynthesis</keyword>